<dbReference type="PROSITE" id="PS50110">
    <property type="entry name" value="RESPONSE_REGULATORY"/>
    <property type="match status" value="1"/>
</dbReference>
<dbReference type="PIRSF" id="PIRSF006171">
    <property type="entry name" value="RR_citrat_malat"/>
    <property type="match status" value="1"/>
</dbReference>
<evidence type="ECO:0000256" key="4">
    <source>
        <dbReference type="ARBA" id="ARBA00023012"/>
    </source>
</evidence>
<keyword evidence="8 9" id="KW-0804">Transcription</keyword>
<dbReference type="SUPFAM" id="SSF46785">
    <property type="entry name" value="Winged helix' DNA-binding domain"/>
    <property type="match status" value="1"/>
</dbReference>
<dbReference type="EMBL" id="JASAOF010000023">
    <property type="protein sequence ID" value="MDI2031982.1"/>
    <property type="molecule type" value="Genomic_DNA"/>
</dbReference>
<dbReference type="InterPro" id="IPR051271">
    <property type="entry name" value="2C-system_Tx_regulators"/>
</dbReference>
<keyword evidence="4 9" id="KW-0902">Two-component regulatory system</keyword>
<dbReference type="Gene3D" id="1.10.10.10">
    <property type="entry name" value="Winged helix-like DNA-binding domain superfamily/Winged helix DNA-binding domain"/>
    <property type="match status" value="1"/>
</dbReference>
<evidence type="ECO:0000313" key="13">
    <source>
        <dbReference type="Proteomes" id="UP001237595"/>
    </source>
</evidence>
<dbReference type="PANTHER" id="PTHR45526:SF1">
    <property type="entry name" value="TRANSCRIPTIONAL REGULATORY PROTEIN DCUR-RELATED"/>
    <property type="match status" value="1"/>
</dbReference>
<dbReference type="Pfam" id="PF00072">
    <property type="entry name" value="Response_reg"/>
    <property type="match status" value="1"/>
</dbReference>
<keyword evidence="2 9" id="KW-0963">Cytoplasm</keyword>
<dbReference type="InterPro" id="IPR036390">
    <property type="entry name" value="WH_DNA-bd_sf"/>
</dbReference>
<dbReference type="Gene3D" id="3.40.50.2300">
    <property type="match status" value="1"/>
</dbReference>
<evidence type="ECO:0000256" key="2">
    <source>
        <dbReference type="ARBA" id="ARBA00022490"/>
    </source>
</evidence>
<comment type="caution">
    <text evidence="12">The sequence shown here is derived from an EMBL/GenBank/DDBJ whole genome shotgun (WGS) entry which is preliminary data.</text>
</comment>
<keyword evidence="5 9" id="KW-0805">Transcription regulation</keyword>
<protein>
    <recommendedName>
        <fullName evidence="9">Transcriptional regulatory protein</fullName>
    </recommendedName>
</protein>
<evidence type="ECO:0000256" key="6">
    <source>
        <dbReference type="ARBA" id="ARBA00023125"/>
    </source>
</evidence>
<keyword evidence="6 9" id="KW-0238">DNA-binding</keyword>
<evidence type="ECO:0000256" key="8">
    <source>
        <dbReference type="ARBA" id="ARBA00023163"/>
    </source>
</evidence>
<evidence type="ECO:0000256" key="10">
    <source>
        <dbReference type="PROSITE-ProRule" id="PRU00169"/>
    </source>
</evidence>
<reference evidence="12 13" key="1">
    <citation type="submission" date="2023-04" db="EMBL/GenBank/DDBJ databases">
        <title>Draft genome sequence of Saccharopolyspora sp. TS4A08 isolated from sweet potato rhizospheric soil.</title>
        <authorList>
            <person name="Suksaard P."/>
            <person name="Duangmal K."/>
        </authorList>
    </citation>
    <scope>NUCLEOTIDE SEQUENCE [LARGE SCALE GENOMIC DNA]</scope>
    <source>
        <strain evidence="12 13">TS4A08</strain>
    </source>
</reference>
<evidence type="ECO:0000256" key="9">
    <source>
        <dbReference type="PIRNR" id="PIRNR006171"/>
    </source>
</evidence>
<evidence type="ECO:0000256" key="5">
    <source>
        <dbReference type="ARBA" id="ARBA00023015"/>
    </source>
</evidence>
<dbReference type="InterPro" id="IPR001789">
    <property type="entry name" value="Sig_transdc_resp-reg_receiver"/>
</dbReference>
<keyword evidence="7 9" id="KW-0010">Activator</keyword>
<dbReference type="InterPro" id="IPR013196">
    <property type="entry name" value="HTH_11"/>
</dbReference>
<feature type="modified residue" description="4-aspartylphosphate" evidence="10">
    <location>
        <position position="54"/>
    </location>
</feature>
<sequence>MIGVVVVDDDFRVAQVHAEFTEQVPGFRVLGIAHTAAQARELIDARSPDLVLLDNYLPDADGVALLAELETDAIVLTAATDPATVRAALSAGALNYLVKPFTAEQLAERLRAYARFHARLPVTGGAVDQEEIDRALRLLREGDRPATPKGRSTLTTQLVRDALRNAPHPRSAAEIADELGISRATAQRYLAALTQEGTATMTLRYGASGRPEHQYEPA</sequence>
<evidence type="ECO:0000313" key="12">
    <source>
        <dbReference type="EMBL" id="MDI2031982.1"/>
    </source>
</evidence>
<accession>A0ABT6PVE5</accession>
<name>A0ABT6PVE5_9PSEU</name>
<evidence type="ECO:0000259" key="11">
    <source>
        <dbReference type="PROSITE" id="PS50110"/>
    </source>
</evidence>
<comment type="subcellular location">
    <subcellularLocation>
        <location evidence="1 9">Cytoplasm</location>
    </subcellularLocation>
</comment>
<dbReference type="SUPFAM" id="SSF52172">
    <property type="entry name" value="CheY-like"/>
    <property type="match status" value="1"/>
</dbReference>
<dbReference type="InterPro" id="IPR011006">
    <property type="entry name" value="CheY-like_superfamily"/>
</dbReference>
<evidence type="ECO:0000256" key="1">
    <source>
        <dbReference type="ARBA" id="ARBA00004496"/>
    </source>
</evidence>
<organism evidence="12 13">
    <name type="scientific">Saccharopolyspora ipomoeae</name>
    <dbReference type="NCBI Taxonomy" id="3042027"/>
    <lineage>
        <taxon>Bacteria</taxon>
        <taxon>Bacillati</taxon>
        <taxon>Actinomycetota</taxon>
        <taxon>Actinomycetes</taxon>
        <taxon>Pseudonocardiales</taxon>
        <taxon>Pseudonocardiaceae</taxon>
        <taxon>Saccharopolyspora</taxon>
    </lineage>
</organism>
<dbReference type="Pfam" id="PF08279">
    <property type="entry name" value="HTH_11"/>
    <property type="match status" value="1"/>
</dbReference>
<dbReference type="InterPro" id="IPR024187">
    <property type="entry name" value="Sig_transdc_resp-reg_cit/mal"/>
</dbReference>
<keyword evidence="13" id="KW-1185">Reference proteome</keyword>
<evidence type="ECO:0000256" key="7">
    <source>
        <dbReference type="ARBA" id="ARBA00023159"/>
    </source>
</evidence>
<dbReference type="SMART" id="SM00448">
    <property type="entry name" value="REC"/>
    <property type="match status" value="1"/>
</dbReference>
<dbReference type="RefSeq" id="WP_281458244.1">
    <property type="nucleotide sequence ID" value="NZ_JASAOF010000023.1"/>
</dbReference>
<proteinExistence type="predicted"/>
<keyword evidence="3 10" id="KW-0597">Phosphoprotein</keyword>
<evidence type="ECO:0000256" key="3">
    <source>
        <dbReference type="ARBA" id="ARBA00022553"/>
    </source>
</evidence>
<dbReference type="Proteomes" id="UP001237595">
    <property type="component" value="Unassembled WGS sequence"/>
</dbReference>
<gene>
    <name evidence="12" type="ORF">QFW96_25390</name>
</gene>
<feature type="domain" description="Response regulatory" evidence="11">
    <location>
        <begin position="3"/>
        <end position="114"/>
    </location>
</feature>
<dbReference type="PANTHER" id="PTHR45526">
    <property type="entry name" value="TRANSCRIPTIONAL REGULATORY PROTEIN DPIA"/>
    <property type="match status" value="1"/>
</dbReference>
<dbReference type="InterPro" id="IPR036388">
    <property type="entry name" value="WH-like_DNA-bd_sf"/>
</dbReference>